<evidence type="ECO:0000259" key="3">
    <source>
        <dbReference type="Pfam" id="PF20239"/>
    </source>
</evidence>
<sequence>MPTEKIKQLTAHLFRENSGKMIAVLSKIYGLHVLDEISDVVQDTFETALTKWKYGSIPDNPPAWLMSVAKNKAVNYFKRNSRLAPLDASQEVESNSETHEVYLENEVSDSQLRLLLTCCNPSFSKRNQILITLHILSGFGRKELANALLMEEEAVKKALTRTKKHLREKVVEMESRTLLQSEERIGVVHTVLYLMFNEGYKSTRSDQVINHDLCFESIRLTKLLLEPDTSLRYETFALLSIMFFALARFPARLNDTGDIITLEKQNRSLWDKKYINEGIFFLNKATKSQEVSKYHLEAIISSIHCLSPNFEETNWKQIVYLYEQLEKIEYSPLSQLNKIVAKSYVNGPAMALQELEATKQSGILNNHYLIYALEGDLLARLNKPNLAKRAFNKAQELSKNRREHEFLAVRIHEL</sequence>
<dbReference type="InterPro" id="IPR013324">
    <property type="entry name" value="RNA_pol_sigma_r3/r4-like"/>
</dbReference>
<keyword evidence="1" id="KW-0175">Coiled coil</keyword>
<reference evidence="4" key="1">
    <citation type="submission" date="2021-02" db="EMBL/GenBank/DDBJ databases">
        <title>Fulvivirga sp. S481 isolated from sea water.</title>
        <authorList>
            <person name="Bae S.S."/>
            <person name="Baek K."/>
        </authorList>
    </citation>
    <scope>NUCLEOTIDE SEQUENCE</scope>
    <source>
        <strain evidence="4">S481</strain>
    </source>
</reference>
<evidence type="ECO:0000313" key="5">
    <source>
        <dbReference type="Proteomes" id="UP000662783"/>
    </source>
</evidence>
<protein>
    <submittedName>
        <fullName evidence="4">Sigma-70 family RNA polymerase sigma factor</fullName>
    </submittedName>
</protein>
<dbReference type="InterPro" id="IPR013325">
    <property type="entry name" value="RNA_pol_sigma_r2"/>
</dbReference>
<dbReference type="GO" id="GO:0006352">
    <property type="term" value="P:DNA-templated transcription initiation"/>
    <property type="evidence" value="ECO:0007669"/>
    <property type="project" value="InterPro"/>
</dbReference>
<evidence type="ECO:0000259" key="2">
    <source>
        <dbReference type="Pfam" id="PF04542"/>
    </source>
</evidence>
<feature type="domain" description="DUF6596" evidence="3">
    <location>
        <begin position="184"/>
        <end position="285"/>
    </location>
</feature>
<organism evidence="4 5">
    <name type="scientific">Fulvivirga lutea</name>
    <dbReference type="NCBI Taxonomy" id="2810512"/>
    <lineage>
        <taxon>Bacteria</taxon>
        <taxon>Pseudomonadati</taxon>
        <taxon>Bacteroidota</taxon>
        <taxon>Cytophagia</taxon>
        <taxon>Cytophagales</taxon>
        <taxon>Fulvivirgaceae</taxon>
        <taxon>Fulvivirga</taxon>
    </lineage>
</organism>
<dbReference type="KEGG" id="fuv:JR347_09130"/>
<dbReference type="SUPFAM" id="SSF88659">
    <property type="entry name" value="Sigma3 and sigma4 domains of RNA polymerase sigma factors"/>
    <property type="match status" value="1"/>
</dbReference>
<feature type="domain" description="RNA polymerase sigma-70 region 2" evidence="2">
    <location>
        <begin position="13"/>
        <end position="82"/>
    </location>
</feature>
<dbReference type="GO" id="GO:0003700">
    <property type="term" value="F:DNA-binding transcription factor activity"/>
    <property type="evidence" value="ECO:0007669"/>
    <property type="project" value="InterPro"/>
</dbReference>
<dbReference type="NCBIfam" id="TIGR02937">
    <property type="entry name" value="sigma70-ECF"/>
    <property type="match status" value="1"/>
</dbReference>
<proteinExistence type="predicted"/>
<evidence type="ECO:0000313" key="4">
    <source>
        <dbReference type="EMBL" id="QSE99232.1"/>
    </source>
</evidence>
<dbReference type="SUPFAM" id="SSF88946">
    <property type="entry name" value="Sigma2 domain of RNA polymerase sigma factors"/>
    <property type="match status" value="1"/>
</dbReference>
<accession>A0A974WL58</accession>
<dbReference type="Pfam" id="PF04542">
    <property type="entry name" value="Sigma70_r2"/>
    <property type="match status" value="1"/>
</dbReference>
<dbReference type="AlphaFoldDB" id="A0A974WL58"/>
<dbReference type="Pfam" id="PF20239">
    <property type="entry name" value="DUF6596"/>
    <property type="match status" value="1"/>
</dbReference>
<dbReference type="InterPro" id="IPR007627">
    <property type="entry name" value="RNA_pol_sigma70_r2"/>
</dbReference>
<feature type="coiled-coil region" evidence="1">
    <location>
        <begin position="149"/>
        <end position="176"/>
    </location>
</feature>
<dbReference type="Gene3D" id="1.10.1740.10">
    <property type="match status" value="1"/>
</dbReference>
<name>A0A974WL58_9BACT</name>
<dbReference type="RefSeq" id="WP_205723743.1">
    <property type="nucleotide sequence ID" value="NZ_CP070608.1"/>
</dbReference>
<dbReference type="EMBL" id="CP070608">
    <property type="protein sequence ID" value="QSE99232.1"/>
    <property type="molecule type" value="Genomic_DNA"/>
</dbReference>
<dbReference type="InterPro" id="IPR046531">
    <property type="entry name" value="DUF6596"/>
</dbReference>
<dbReference type="PANTHER" id="PTHR47756:SF2">
    <property type="entry name" value="BLL6612 PROTEIN"/>
    <property type="match status" value="1"/>
</dbReference>
<dbReference type="Proteomes" id="UP000662783">
    <property type="component" value="Chromosome"/>
</dbReference>
<keyword evidence="5" id="KW-1185">Reference proteome</keyword>
<evidence type="ECO:0000256" key="1">
    <source>
        <dbReference type="SAM" id="Coils"/>
    </source>
</evidence>
<dbReference type="InterPro" id="IPR014284">
    <property type="entry name" value="RNA_pol_sigma-70_dom"/>
</dbReference>
<gene>
    <name evidence="4" type="ORF">JR347_09130</name>
</gene>
<dbReference type="PANTHER" id="PTHR47756">
    <property type="entry name" value="BLL6612 PROTEIN-RELATED"/>
    <property type="match status" value="1"/>
</dbReference>